<comment type="caution">
    <text evidence="2">The sequence shown here is derived from an EMBL/GenBank/DDBJ whole genome shotgun (WGS) entry which is preliminary data.</text>
</comment>
<evidence type="ECO:0000313" key="3">
    <source>
        <dbReference type="Proteomes" id="UP001174936"/>
    </source>
</evidence>
<dbReference type="AlphaFoldDB" id="A0AA39Y8B4"/>
<feature type="signal peptide" evidence="1">
    <location>
        <begin position="1"/>
        <end position="22"/>
    </location>
</feature>
<sequence>MASSILTFTLLSTSLLAATSTAQQTPPPTILSCADVNCPTDPGPTTNNICTLGNTTYSDVGVVKVPVTPLFGSDLTWVEAITVIDSKANRTFIKDFYLASDPGSDLSDGNTVGACALFFTKINDGVGFRGDEKIGTCANALSERCVEKMVQTAEAAEISGMEGAEACDALQKAFEGKVVDDECLHVAGGTWTGVEVKALTGPGAPSPITPEQNSTSNCWPVSPNSYSLISVMRISTTGDYYLSTGIRNLLNIVPVLTVFYPRGNGSSIAALKPEAQLACLKAIEESVESNLTMKSNGAAKLDTGVSMSAVLAGALAVYWNF</sequence>
<evidence type="ECO:0000256" key="1">
    <source>
        <dbReference type="SAM" id="SignalP"/>
    </source>
</evidence>
<keyword evidence="3" id="KW-1185">Reference proteome</keyword>
<gene>
    <name evidence="2" type="ORF">B0T16DRAFT_458637</name>
</gene>
<accession>A0AA39Y8B4</accession>
<reference evidence="2" key="1">
    <citation type="submission" date="2023-06" db="EMBL/GenBank/DDBJ databases">
        <title>Genome-scale phylogeny and comparative genomics of the fungal order Sordariales.</title>
        <authorList>
            <consortium name="Lawrence Berkeley National Laboratory"/>
            <person name="Hensen N."/>
            <person name="Bonometti L."/>
            <person name="Westerberg I."/>
            <person name="Brannstrom I.O."/>
            <person name="Guillou S."/>
            <person name="Cros-Aarteil S."/>
            <person name="Calhoun S."/>
            <person name="Haridas S."/>
            <person name="Kuo A."/>
            <person name="Mondo S."/>
            <person name="Pangilinan J."/>
            <person name="Riley R."/>
            <person name="Labutti K."/>
            <person name="Andreopoulos B."/>
            <person name="Lipzen A."/>
            <person name="Chen C."/>
            <person name="Yanf M."/>
            <person name="Daum C."/>
            <person name="Ng V."/>
            <person name="Clum A."/>
            <person name="Steindorff A."/>
            <person name="Ohm R."/>
            <person name="Martin F."/>
            <person name="Silar P."/>
            <person name="Natvig D."/>
            <person name="Lalanne C."/>
            <person name="Gautier V."/>
            <person name="Ament-Velasquez S.L."/>
            <person name="Kruys A."/>
            <person name="Hutchinson M.I."/>
            <person name="Powell A.J."/>
            <person name="Barry K."/>
            <person name="Miller A.N."/>
            <person name="Grigoriev I.V."/>
            <person name="Debuchy R."/>
            <person name="Gladieux P."/>
            <person name="Thoren M.H."/>
            <person name="Johannesson H."/>
        </authorList>
    </citation>
    <scope>NUCLEOTIDE SEQUENCE</scope>
    <source>
        <strain evidence="2">SMH2532-1</strain>
    </source>
</reference>
<dbReference type="Proteomes" id="UP001174936">
    <property type="component" value="Unassembled WGS sequence"/>
</dbReference>
<evidence type="ECO:0000313" key="2">
    <source>
        <dbReference type="EMBL" id="KAK0646752.1"/>
    </source>
</evidence>
<keyword evidence="1" id="KW-0732">Signal</keyword>
<organism evidence="2 3">
    <name type="scientific">Cercophora newfieldiana</name>
    <dbReference type="NCBI Taxonomy" id="92897"/>
    <lineage>
        <taxon>Eukaryota</taxon>
        <taxon>Fungi</taxon>
        <taxon>Dikarya</taxon>
        <taxon>Ascomycota</taxon>
        <taxon>Pezizomycotina</taxon>
        <taxon>Sordariomycetes</taxon>
        <taxon>Sordariomycetidae</taxon>
        <taxon>Sordariales</taxon>
        <taxon>Lasiosphaeriaceae</taxon>
        <taxon>Cercophora</taxon>
    </lineage>
</organism>
<proteinExistence type="predicted"/>
<dbReference type="EMBL" id="JAULSV010000004">
    <property type="protein sequence ID" value="KAK0646752.1"/>
    <property type="molecule type" value="Genomic_DNA"/>
</dbReference>
<feature type="chain" id="PRO_5041459487" evidence="1">
    <location>
        <begin position="23"/>
        <end position="321"/>
    </location>
</feature>
<name>A0AA39Y8B4_9PEZI</name>
<protein>
    <submittedName>
        <fullName evidence="2">Uncharacterized protein</fullName>
    </submittedName>
</protein>